<dbReference type="GO" id="GO:0047980">
    <property type="term" value="F:hippurate hydrolase activity"/>
    <property type="evidence" value="ECO:0007669"/>
    <property type="project" value="UniProtKB-EC"/>
</dbReference>
<keyword evidence="1 3" id="KW-0378">Hydrolase</keyword>
<accession>A0ABM8SXT5</accession>
<sequence>MYSLIHKVYAASGGESDPKRLKMIYDESIIAFEPELIRIRRHLHANPELRFEEQWTSDYVASLLDDWGIPVVRGIGGHGLVGVLRHGKSERSVGLRADMDALPMHEANTFAHASRYAGKMHACGHDGHTAMLLGAARYLSQHRQFDGTVNFIFQPAEEGGGGARLMIEDGLFNRCPMDAVFGVHNWPGMPAGNFGIRPGALMASSNTFEVRINGRGSHAGQPHRSADPVMVAVQIAQAWQTIVSRNVDPNESAVLSVTQIHAGSAVNVIPEQAMLNGTVRSFSADVLDMIESRMRTVAEGIAVAFDIELTFNFTRIYPALVNHAAEAALAGNIMRDLVGAASVDENVERTMTSEDFAFYLLHKPGAYAFIGNGDGSARLPGQASGLCQLHSASYDFNDALLPLGTSYWVALAHAYLGHPGAKAKAGSAENELSA</sequence>
<dbReference type="SUPFAM" id="SSF55031">
    <property type="entry name" value="Bacterial exopeptidase dimerisation domain"/>
    <property type="match status" value="1"/>
</dbReference>
<reference evidence="3 4" key="1">
    <citation type="submission" date="2021-02" db="EMBL/GenBank/DDBJ databases">
        <authorList>
            <person name="Vanwijnsberghe S."/>
        </authorList>
    </citation>
    <scope>NUCLEOTIDE SEQUENCE [LARGE SCALE GENOMIC DNA]</scope>
    <source>
        <strain evidence="3 4">R-69658</strain>
    </source>
</reference>
<dbReference type="CDD" id="cd05666">
    <property type="entry name" value="M20_Acy1-like"/>
    <property type="match status" value="1"/>
</dbReference>
<proteinExistence type="predicted"/>
<organism evidence="3 4">
    <name type="scientific">Paraburkholderia aspalathi</name>
    <dbReference type="NCBI Taxonomy" id="1324617"/>
    <lineage>
        <taxon>Bacteria</taxon>
        <taxon>Pseudomonadati</taxon>
        <taxon>Pseudomonadota</taxon>
        <taxon>Betaproteobacteria</taxon>
        <taxon>Burkholderiales</taxon>
        <taxon>Burkholderiaceae</taxon>
        <taxon>Paraburkholderia</taxon>
    </lineage>
</organism>
<dbReference type="Pfam" id="PF01546">
    <property type="entry name" value="Peptidase_M20"/>
    <property type="match status" value="1"/>
</dbReference>
<dbReference type="InterPro" id="IPR002933">
    <property type="entry name" value="Peptidase_M20"/>
</dbReference>
<dbReference type="SUPFAM" id="SSF53187">
    <property type="entry name" value="Zn-dependent exopeptidases"/>
    <property type="match status" value="1"/>
</dbReference>
<evidence type="ECO:0000259" key="2">
    <source>
        <dbReference type="Pfam" id="PF07687"/>
    </source>
</evidence>
<evidence type="ECO:0000313" key="4">
    <source>
        <dbReference type="Proteomes" id="UP000674425"/>
    </source>
</evidence>
<keyword evidence="4" id="KW-1185">Reference proteome</keyword>
<dbReference type="Gene3D" id="3.30.70.360">
    <property type="match status" value="1"/>
</dbReference>
<dbReference type="PANTHER" id="PTHR11014">
    <property type="entry name" value="PEPTIDASE M20 FAMILY MEMBER"/>
    <property type="match status" value="1"/>
</dbReference>
<evidence type="ECO:0000313" key="3">
    <source>
        <dbReference type="EMBL" id="CAE6840932.1"/>
    </source>
</evidence>
<dbReference type="PIRSF" id="PIRSF005962">
    <property type="entry name" value="Pept_M20D_amidohydro"/>
    <property type="match status" value="1"/>
</dbReference>
<dbReference type="EMBL" id="CAJNAU010000099">
    <property type="protein sequence ID" value="CAE6840932.1"/>
    <property type="molecule type" value="Genomic_DNA"/>
</dbReference>
<evidence type="ECO:0000256" key="1">
    <source>
        <dbReference type="ARBA" id="ARBA00022801"/>
    </source>
</evidence>
<dbReference type="Pfam" id="PF07687">
    <property type="entry name" value="M20_dimer"/>
    <property type="match status" value="1"/>
</dbReference>
<protein>
    <submittedName>
        <fullName evidence="3">Hippurate hydrolase</fullName>
        <ecNumber evidence="3">3.5.1.32</ecNumber>
    </submittedName>
</protein>
<comment type="caution">
    <text evidence="3">The sequence shown here is derived from an EMBL/GenBank/DDBJ whole genome shotgun (WGS) entry which is preliminary data.</text>
</comment>
<dbReference type="InterPro" id="IPR011650">
    <property type="entry name" value="Peptidase_M20_dimer"/>
</dbReference>
<dbReference type="InterPro" id="IPR017439">
    <property type="entry name" value="Amidohydrolase"/>
</dbReference>
<dbReference type="Proteomes" id="UP000674425">
    <property type="component" value="Unassembled WGS sequence"/>
</dbReference>
<dbReference type="InterPro" id="IPR036264">
    <property type="entry name" value="Bact_exopeptidase_dim_dom"/>
</dbReference>
<dbReference type="NCBIfam" id="TIGR01891">
    <property type="entry name" value="amidohydrolases"/>
    <property type="match status" value="1"/>
</dbReference>
<dbReference type="Gene3D" id="3.40.630.10">
    <property type="entry name" value="Zn peptidases"/>
    <property type="match status" value="1"/>
</dbReference>
<dbReference type="EC" id="3.5.1.32" evidence="3"/>
<name>A0ABM8SXT5_9BURK</name>
<dbReference type="PANTHER" id="PTHR11014:SF63">
    <property type="entry name" value="METALLOPEPTIDASE, PUTATIVE (AFU_ORTHOLOGUE AFUA_6G09600)-RELATED"/>
    <property type="match status" value="1"/>
</dbReference>
<feature type="domain" description="Peptidase M20 dimerisation" evidence="2">
    <location>
        <begin position="206"/>
        <end position="300"/>
    </location>
</feature>
<gene>
    <name evidence="3" type="primary">hipO_5</name>
    <name evidence="3" type="ORF">R69658_06724</name>
</gene>